<proteinExistence type="predicted"/>
<gene>
    <name evidence="1" type="ORF">B1L04_20400</name>
</gene>
<dbReference type="Proteomes" id="UP000189835">
    <property type="component" value="Unassembled WGS sequence"/>
</dbReference>
<evidence type="ECO:0000313" key="2">
    <source>
        <dbReference type="Proteomes" id="UP000189835"/>
    </source>
</evidence>
<name>A0A1V4BM43_MICAE</name>
<dbReference type="EMBL" id="MVGR01000005">
    <property type="protein sequence ID" value="OPF14949.1"/>
    <property type="molecule type" value="Genomic_DNA"/>
</dbReference>
<dbReference type="Pfam" id="PF08852">
    <property type="entry name" value="DUF1822"/>
    <property type="match status" value="1"/>
</dbReference>
<comment type="caution">
    <text evidence="1">The sequence shown here is derived from an EMBL/GenBank/DDBJ whole genome shotgun (WGS) entry which is preliminary data.</text>
</comment>
<accession>A0A1V4BM43</accession>
<organism evidence="1 2">
    <name type="scientific">Microcystis aeruginosa KW</name>
    <dbReference type="NCBI Taxonomy" id="1960155"/>
    <lineage>
        <taxon>Bacteria</taxon>
        <taxon>Bacillati</taxon>
        <taxon>Cyanobacteriota</taxon>
        <taxon>Cyanophyceae</taxon>
        <taxon>Oscillatoriophycideae</taxon>
        <taxon>Chroococcales</taxon>
        <taxon>Microcystaceae</taxon>
        <taxon>Microcystis</taxon>
    </lineage>
</organism>
<protein>
    <recommendedName>
        <fullName evidence="3">DUF1822 domain-containing protein</fullName>
    </recommendedName>
</protein>
<dbReference type="RefSeq" id="WP_079209189.1">
    <property type="nucleotide sequence ID" value="NZ_MVGR01000005.1"/>
</dbReference>
<dbReference type="AlphaFoldDB" id="A0A1V4BM43"/>
<reference evidence="1 2" key="1">
    <citation type="submission" date="2017-02" db="EMBL/GenBank/DDBJ databases">
        <title>Genome sequence of Microcystis aeruginosa KW.</title>
        <authorList>
            <person name="Oh H.-M."/>
            <person name="Ahn C.-Y."/>
            <person name="Jeong H."/>
            <person name="Srivastava A."/>
            <person name="Lee H.-G."/>
            <person name="Kang S.-R."/>
        </authorList>
    </citation>
    <scope>NUCLEOTIDE SEQUENCE [LARGE SCALE GENOMIC DNA]</scope>
    <source>
        <strain evidence="1 2">KW</strain>
    </source>
</reference>
<sequence length="358" mass="40449">MFSFSAIPPDLNPRRPEAIRLEPEQFEQALVNPLASPSVDEAGQWQLYLNALALLGFEQWLEKRAPSHCLDRTQCINQIGAVYNLKIDEFKLNLIVKEQVLDEVVEIPREALEQPALVAHFYVLLEVCEEQQRVMIRGFLRSDRLMNYCHRVSDGLQNDYYQIPLSVFDPEPNHLLFYCDFLEPASILLPVISTEHTATPEAISETTLTASQETPIQLGQWIQGVFAAGWQAIDDLFSPEVHLAWSPRNQREGAKRGKLIDLGMELQGQRVVLLVNVTEEADNQLSVLVQLHPAGEERYLPPQIALTLLSQAGKKLQEVGSRTQDNYIQLKSFKGRSGIPFSIVVSLGDTCLCENFEL</sequence>
<evidence type="ECO:0000313" key="1">
    <source>
        <dbReference type="EMBL" id="OPF14949.1"/>
    </source>
</evidence>
<evidence type="ECO:0008006" key="3">
    <source>
        <dbReference type="Google" id="ProtNLM"/>
    </source>
</evidence>
<dbReference type="InterPro" id="IPR014951">
    <property type="entry name" value="DUF1822"/>
</dbReference>